<evidence type="ECO:0000256" key="4">
    <source>
        <dbReference type="ARBA" id="ARBA00022723"/>
    </source>
</evidence>
<dbReference type="GO" id="GO:0005506">
    <property type="term" value="F:iron ion binding"/>
    <property type="evidence" value="ECO:0007669"/>
    <property type="project" value="InterPro"/>
</dbReference>
<dbReference type="GO" id="GO:0016705">
    <property type="term" value="F:oxidoreductase activity, acting on paired donors, with incorporation or reduction of molecular oxygen"/>
    <property type="evidence" value="ECO:0007669"/>
    <property type="project" value="InterPro"/>
</dbReference>
<comment type="caution">
    <text evidence="7">The sequence shown here is derived from an EMBL/GenBank/DDBJ whole genome shotgun (WGS) entry which is preliminary data.</text>
</comment>
<accession>A0AAD5UK66</accession>
<dbReference type="Pfam" id="PF00067">
    <property type="entry name" value="p450"/>
    <property type="match status" value="1"/>
</dbReference>
<protein>
    <recommendedName>
        <fullName evidence="9">Cytochrome P450</fullName>
    </recommendedName>
</protein>
<dbReference type="PANTHER" id="PTHR24304:SF2">
    <property type="entry name" value="24-HYDROXYCHOLESTEROL 7-ALPHA-HYDROXYLASE"/>
    <property type="match status" value="1"/>
</dbReference>
<dbReference type="GO" id="GO:0004497">
    <property type="term" value="F:monooxygenase activity"/>
    <property type="evidence" value="ECO:0007669"/>
    <property type="project" value="InterPro"/>
</dbReference>
<evidence type="ECO:0000256" key="5">
    <source>
        <dbReference type="ARBA" id="ARBA00023004"/>
    </source>
</evidence>
<comment type="cofactor">
    <cofactor evidence="1">
        <name>heme</name>
        <dbReference type="ChEBI" id="CHEBI:30413"/>
    </cofactor>
</comment>
<sequence>MEDPTLAAMRAEGTIVLDDYLKAPKARSGSVGEILSLFSELYNTPDPTIQIFILFFVVFLGIPFVGGCVLLIMKFFKVDTVRPPRAHSWIPIVGTFIQYSTDPIGFLKRQFLKKGRVFLIDIVLTETVCAYGEESIVEASDKQSPFSHSLYYADQLGPLMTKGYRLKIQQFMDIAQEHFKKFDALSSMSNELKQFLTIKLEPYLNNPSMDLFAVSSSLYLNTMVRFCFGPKVAEDCTDLVDEFHQAELNAKFSFLKLLGNYGLPLGPNSQFSGLLRMIGDIIEKEVKRRIKEGKEDDYLQAILDSNIDKDDRIFVASHIAHFILLSHAGVVATVGWTGYHLLKDDKLYKKVEKEIKANNYKSLTNCIVETSRRYGAMNLYGVFKEKTNMGGFEFKRNESLFISPASVNLNPEYYDEPLEYDPDRWSKKNPENSKKKGQLVTLNGTLYETNCEKFVNQLATHIFIPLLFDLGTKLTASQEEKPVLPNYFSTESSPWSKCAVSFVANPQTKKNQ</sequence>
<keyword evidence="4" id="KW-0479">Metal-binding</keyword>
<evidence type="ECO:0000256" key="6">
    <source>
        <dbReference type="SAM" id="Phobius"/>
    </source>
</evidence>
<reference evidence="7" key="1">
    <citation type="submission" date="2020-05" db="EMBL/GenBank/DDBJ databases">
        <title>Phylogenomic resolution of chytrid fungi.</title>
        <authorList>
            <person name="Stajich J.E."/>
            <person name="Amses K."/>
            <person name="Simmons R."/>
            <person name="Seto K."/>
            <person name="Myers J."/>
            <person name="Bonds A."/>
            <person name="Quandt C.A."/>
            <person name="Barry K."/>
            <person name="Liu P."/>
            <person name="Grigoriev I."/>
            <person name="Longcore J.E."/>
            <person name="James T.Y."/>
        </authorList>
    </citation>
    <scope>NUCLEOTIDE SEQUENCE</scope>
    <source>
        <strain evidence="7">PLAUS21</strain>
    </source>
</reference>
<dbReference type="InterPro" id="IPR002403">
    <property type="entry name" value="Cyt_P450_E_grp-IV"/>
</dbReference>
<evidence type="ECO:0008006" key="9">
    <source>
        <dbReference type="Google" id="ProtNLM"/>
    </source>
</evidence>
<dbReference type="GO" id="GO:0020037">
    <property type="term" value="F:heme binding"/>
    <property type="evidence" value="ECO:0007669"/>
    <property type="project" value="InterPro"/>
</dbReference>
<name>A0AAD5UK66_9FUNG</name>
<keyword evidence="3" id="KW-0349">Heme</keyword>
<dbReference type="InterPro" id="IPR036396">
    <property type="entry name" value="Cyt_P450_sf"/>
</dbReference>
<evidence type="ECO:0000256" key="1">
    <source>
        <dbReference type="ARBA" id="ARBA00001971"/>
    </source>
</evidence>
<dbReference type="PRINTS" id="PR00465">
    <property type="entry name" value="EP450IV"/>
</dbReference>
<keyword evidence="5" id="KW-0408">Iron</keyword>
<dbReference type="Proteomes" id="UP001210925">
    <property type="component" value="Unassembled WGS sequence"/>
</dbReference>
<evidence type="ECO:0000256" key="3">
    <source>
        <dbReference type="ARBA" id="ARBA00022617"/>
    </source>
</evidence>
<evidence type="ECO:0000313" key="7">
    <source>
        <dbReference type="EMBL" id="KAJ3257110.1"/>
    </source>
</evidence>
<evidence type="ECO:0000256" key="2">
    <source>
        <dbReference type="ARBA" id="ARBA00010617"/>
    </source>
</evidence>
<dbReference type="AlphaFoldDB" id="A0AAD5UK66"/>
<dbReference type="InterPro" id="IPR001128">
    <property type="entry name" value="Cyt_P450"/>
</dbReference>
<dbReference type="InterPro" id="IPR050529">
    <property type="entry name" value="CYP450_sterol_14alpha_dmase"/>
</dbReference>
<comment type="similarity">
    <text evidence="2">Belongs to the cytochrome P450 family.</text>
</comment>
<keyword evidence="6" id="KW-0812">Transmembrane</keyword>
<keyword evidence="8" id="KW-1185">Reference proteome</keyword>
<proteinExistence type="inferred from homology"/>
<dbReference type="SUPFAM" id="SSF48264">
    <property type="entry name" value="Cytochrome P450"/>
    <property type="match status" value="1"/>
</dbReference>
<dbReference type="Gene3D" id="1.10.630.10">
    <property type="entry name" value="Cytochrome P450"/>
    <property type="match status" value="1"/>
</dbReference>
<evidence type="ECO:0000313" key="8">
    <source>
        <dbReference type="Proteomes" id="UP001210925"/>
    </source>
</evidence>
<keyword evidence="6" id="KW-1133">Transmembrane helix</keyword>
<dbReference type="EMBL" id="JADGKB010000042">
    <property type="protein sequence ID" value="KAJ3257110.1"/>
    <property type="molecule type" value="Genomic_DNA"/>
</dbReference>
<dbReference type="PANTHER" id="PTHR24304">
    <property type="entry name" value="CYTOCHROME P450 FAMILY 7"/>
    <property type="match status" value="1"/>
</dbReference>
<feature type="transmembrane region" description="Helical" evidence="6">
    <location>
        <begin position="49"/>
        <end position="72"/>
    </location>
</feature>
<organism evidence="7 8">
    <name type="scientific">Boothiomyces macroporosus</name>
    <dbReference type="NCBI Taxonomy" id="261099"/>
    <lineage>
        <taxon>Eukaryota</taxon>
        <taxon>Fungi</taxon>
        <taxon>Fungi incertae sedis</taxon>
        <taxon>Chytridiomycota</taxon>
        <taxon>Chytridiomycota incertae sedis</taxon>
        <taxon>Chytridiomycetes</taxon>
        <taxon>Rhizophydiales</taxon>
        <taxon>Terramycetaceae</taxon>
        <taxon>Boothiomyces</taxon>
    </lineage>
</organism>
<keyword evidence="6" id="KW-0472">Membrane</keyword>
<gene>
    <name evidence="7" type="ORF">HK103_004938</name>
</gene>